<dbReference type="GO" id="GO:0015031">
    <property type="term" value="P:protein transport"/>
    <property type="evidence" value="ECO:0007669"/>
    <property type="project" value="UniProtKB-KW"/>
</dbReference>
<evidence type="ECO:0000256" key="6">
    <source>
        <dbReference type="ARBA" id="ARBA00023034"/>
    </source>
</evidence>
<keyword evidence="5" id="KW-0653">Protein transport</keyword>
<comment type="similarity">
    <text evidence="2">Belongs to the COG8 family.</text>
</comment>
<dbReference type="EMBL" id="UYWX01020313">
    <property type="protein sequence ID" value="VDM30890.1"/>
    <property type="molecule type" value="Genomic_DNA"/>
</dbReference>
<evidence type="ECO:0000256" key="3">
    <source>
        <dbReference type="ARBA" id="ARBA00020983"/>
    </source>
</evidence>
<keyword evidence="4" id="KW-0813">Transport</keyword>
<dbReference type="PANTHER" id="PTHR21311:SF0">
    <property type="entry name" value="CONSERVED OLIGOMERIC GOLGI COMPLEX SUBUNIT 8"/>
    <property type="match status" value="1"/>
</dbReference>
<dbReference type="PANTHER" id="PTHR21311">
    <property type="entry name" value="CONSERVED OLIGOMERIC GOLGI COMPLEX COMPONENT 8"/>
    <property type="match status" value="1"/>
</dbReference>
<gene>
    <name evidence="10" type="ORF">TTAC_LOCUS6653</name>
</gene>
<evidence type="ECO:0000313" key="10">
    <source>
        <dbReference type="EMBL" id="VDM30890.1"/>
    </source>
</evidence>
<feature type="compositionally biased region" description="Basic and acidic residues" evidence="9">
    <location>
        <begin position="1755"/>
        <end position="1768"/>
    </location>
</feature>
<dbReference type="WBParaSite" id="TTAC_0000666801-mRNA-1">
    <property type="protein sequence ID" value="TTAC_0000666801-mRNA-1"/>
    <property type="gene ID" value="TTAC_0000666801"/>
</dbReference>
<comment type="subcellular location">
    <subcellularLocation>
        <location evidence="1">Golgi apparatus membrane</location>
        <topology evidence="1">Peripheral membrane protein</topology>
    </subcellularLocation>
</comment>
<sequence>MVEDSVINSSNSDRMVEVEKLIQMLLLSPGVEESVSSNPHFADCIYKLSHLRLDELATIPKRIQIEEDSIRHETEQLAVENYPVFLANANTGRDVHQEFLSISESTVNLLSSISGVASSAQTIFDNVGKNASAFRVSAKLVQKYTQILDFLELPQLMDTCIQNGYCQDALNILSHTKRLVKKYGRTVPLVWTVGLQTEEISGQLFNQLCKKLREPITLPVCLKVVIYLRQFEVFTEQELRLNFLQARNICIKDQLELALAKPIGLSSFDSSSATKLAHISGHQQAEYRAFIRAMRRIEVTRVQLFDSITQYRAVFADEDAYLSKLTDAHQQPVLADISPLHLDENALTLRGLTTSSVDCLGPSTEASLFHSWLVHQVGLFLDGLRGDLSILLNLPHQTSTEISDRIQLAMANDSITLDSADTSTTFQQIHSVMTQAFYFGRSFARIGCDFRPHLGVIFSREILAYFEALLQNALTELSVTLELWPWEISEPPFVINQQEDPSHDEISAPIAIALHPPIAFFCNRLLSAFNGLCICCPVGLRDGIISVCTRILNGAAETIVSAHKSRQLDSTAARTQSANLASMFVHVAVPHILSCLLQYVFGGDAAAHLWQLRPEVEEEVHSTSQTIALLTRQVCAPIFVVWGILATDTLRVGDTVKRPATPSTDELGHISTSQMPPLTTAREAHQPLQFQHGEAKVVAPDECKVSPTVEDSSCSLESGLPGKKDVESESKAVAVHSVGKIDFEVSGGSNRSVLVEGVGLEVASSCPENNGAPPIVSGNLEAAHLDSPILESVKHPLPSAKGIVSDADNVHLASMEESKLEEEPSTLLAAHIDGSNGDFEEWSHKEIKEGTSSCSLAEPNQVEVIHEDVKATPTNPNSLPISESEVHNSAVQEVAVPPVIRGTNKNLQEDRERTEVIATIARNPSQFSKTTVDESGQDVGKHVKVETVVDSFSTSGSQVNDQYGILLEAGDRSNSDTPSQLYYSHSLFKGNRRNMEDGENCFQSSLVSHGLTEEAHEGSVAGLKQMLSNDILGDTDLLSESKTYLSVEESDSFAIGVGDGNLPSGLDSTKSPKEMECIVEQSQGKFSKLSSLNTLEDQEHLSFIGDNNVSSIHELINPSSNQISENDDNHCTSVLCNGGKGLSASTTVSIPQMLTSTSVLGILDTANESTNLDDKKSGGGDRNCIGHSTTRETLNVSDGQTTDVRATNESLCPGCDRSNSSNHEPATLPSGEEIIDDAGEIRMSTEGSVPGIVVVRHIPDVESGYANRVAEGVVLGELNDNGNAESANVNSRNIGYCEEEFVTSKVDNDFASIDVSIVNENNETRTTGTVATTLESLLAEQAVQRNSAEEKAVEVNNGTSCVRDVDTGVGEWAKQVALHSLNLDTSSESEVKKSAEEELFVGNNGVVCIENPVQLEVANQKIELVGAVGDKCADCEGGWRGGVKIMAKTCLSAHNIKEGTPDVVVDSGERSSSHQHQLDVEISDLHAKSCSANMYGHSEVLKEGVSESSTLLASGNLIIKQQKPKWDELASDVSSEDRLTFVENSLEGNADLGDDVDIDVAHEKRRESLSSVHLPGSINQSMSSTGLIQEETQATYHSKDRVSEIGSSVFITGGENPVQLTIEERILDVNDVGDGGRKGDCVTVSVLHKLTEIDSIRNDIEVNSLSHTWKEQDDKSDSDVTVLDRGQSNVRCCPGPRLMFESTSLVSSSPWDTSSDMIASHAIGGMDFDESGKSKDSHEKLVLLASDSVWDVDTDEGKPNIHADREPIESDSNWTHQSVEGESDTVRQSGINTDVSANEAPGSNAHGNLLMTVITKNESLEVEEIKIKTPCNGWRKEVEEIEVHEPYLEEETVSNAGTSTANRVEVKPPPLAAKLPNTSDWPDDENAWDKDVVVPINVAQEHCGFGRSKSEGALTESAGGEKESLPTTRILSAPHYGGLNTTQSETAYFAQTVAEKRLATEAAVTSTPTTFLESGYVHSEPSRLQVMETDMLKGVNVDLGGSFKDLFGTEVGDATNSDSWDVDF</sequence>
<dbReference type="OrthoDB" id="1661054at2759"/>
<organism evidence="12">
    <name type="scientific">Hydatigena taeniaeformis</name>
    <name type="common">Feline tapeworm</name>
    <name type="synonym">Taenia taeniaeformis</name>
    <dbReference type="NCBI Taxonomy" id="6205"/>
    <lineage>
        <taxon>Eukaryota</taxon>
        <taxon>Metazoa</taxon>
        <taxon>Spiralia</taxon>
        <taxon>Lophotrochozoa</taxon>
        <taxon>Platyhelminthes</taxon>
        <taxon>Cestoda</taxon>
        <taxon>Eucestoda</taxon>
        <taxon>Cyclophyllidea</taxon>
        <taxon>Taeniidae</taxon>
        <taxon>Hydatigera</taxon>
    </lineage>
</organism>
<reference evidence="10 11" key="2">
    <citation type="submission" date="2018-11" db="EMBL/GenBank/DDBJ databases">
        <authorList>
            <consortium name="Pathogen Informatics"/>
        </authorList>
    </citation>
    <scope>NUCLEOTIDE SEQUENCE [LARGE SCALE GENOMIC DNA]</scope>
</reference>
<dbReference type="SUPFAM" id="SSF74788">
    <property type="entry name" value="Cullin repeat-like"/>
    <property type="match status" value="1"/>
</dbReference>
<evidence type="ECO:0000256" key="4">
    <source>
        <dbReference type="ARBA" id="ARBA00022448"/>
    </source>
</evidence>
<keyword evidence="6" id="KW-0333">Golgi apparatus</keyword>
<dbReference type="Pfam" id="PF04124">
    <property type="entry name" value="Dor1"/>
    <property type="match status" value="1"/>
</dbReference>
<dbReference type="InterPro" id="IPR016159">
    <property type="entry name" value="Cullin_repeat-like_dom_sf"/>
</dbReference>
<accession>A0A0R3X0K4</accession>
<evidence type="ECO:0000256" key="2">
    <source>
        <dbReference type="ARBA" id="ARBA00006419"/>
    </source>
</evidence>
<keyword evidence="7" id="KW-0472">Membrane</keyword>
<proteinExistence type="inferred from homology"/>
<name>A0A0R3X0K4_HYDTA</name>
<dbReference type="STRING" id="6205.A0A0R3X0K4"/>
<evidence type="ECO:0000256" key="1">
    <source>
        <dbReference type="ARBA" id="ARBA00004395"/>
    </source>
</evidence>
<evidence type="ECO:0000256" key="9">
    <source>
        <dbReference type="SAM" id="MobiDB-lite"/>
    </source>
</evidence>
<evidence type="ECO:0000256" key="8">
    <source>
        <dbReference type="ARBA" id="ARBA00031347"/>
    </source>
</evidence>
<evidence type="ECO:0000256" key="7">
    <source>
        <dbReference type="ARBA" id="ARBA00023136"/>
    </source>
</evidence>
<reference evidence="12" key="1">
    <citation type="submission" date="2016-04" db="UniProtKB">
        <authorList>
            <consortium name="WormBaseParasite"/>
        </authorList>
    </citation>
    <scope>IDENTIFICATION</scope>
</reference>
<dbReference type="GO" id="GO:0000139">
    <property type="term" value="C:Golgi membrane"/>
    <property type="evidence" value="ECO:0007669"/>
    <property type="project" value="UniProtKB-SubCell"/>
</dbReference>
<dbReference type="Proteomes" id="UP000274429">
    <property type="component" value="Unassembled WGS sequence"/>
</dbReference>
<feature type="region of interest" description="Disordered" evidence="9">
    <location>
        <begin position="1755"/>
        <end position="1788"/>
    </location>
</feature>
<dbReference type="InterPro" id="IPR007255">
    <property type="entry name" value="COG8"/>
</dbReference>
<evidence type="ECO:0000313" key="11">
    <source>
        <dbReference type="Proteomes" id="UP000274429"/>
    </source>
</evidence>
<evidence type="ECO:0000256" key="5">
    <source>
        <dbReference type="ARBA" id="ARBA00022927"/>
    </source>
</evidence>
<evidence type="ECO:0000313" key="12">
    <source>
        <dbReference type="WBParaSite" id="TTAC_0000666801-mRNA-1"/>
    </source>
</evidence>
<feature type="region of interest" description="Disordered" evidence="9">
    <location>
        <begin position="1169"/>
        <end position="1230"/>
    </location>
</feature>
<dbReference type="GO" id="GO:0006891">
    <property type="term" value="P:intra-Golgi vesicle-mediated transport"/>
    <property type="evidence" value="ECO:0007669"/>
    <property type="project" value="TreeGrafter"/>
</dbReference>
<keyword evidence="11" id="KW-1185">Reference proteome</keyword>
<protein>
    <recommendedName>
        <fullName evidence="3">Conserved oligomeric Golgi complex subunit 8</fullName>
    </recommendedName>
    <alternativeName>
        <fullName evidence="8">Component of oligomeric Golgi complex 8</fullName>
    </alternativeName>
</protein>
<feature type="compositionally biased region" description="Polar residues" evidence="9">
    <location>
        <begin position="1186"/>
        <end position="1210"/>
    </location>
</feature>
<dbReference type="GO" id="GO:0017119">
    <property type="term" value="C:Golgi transport complex"/>
    <property type="evidence" value="ECO:0007669"/>
    <property type="project" value="InterPro"/>
</dbReference>
<feature type="compositionally biased region" description="Polar residues" evidence="9">
    <location>
        <begin position="1770"/>
        <end position="1788"/>
    </location>
</feature>